<dbReference type="RefSeq" id="WP_210597312.1">
    <property type="nucleotide sequence ID" value="NZ_JAGKSQ010000004.1"/>
</dbReference>
<name>A0A941APL1_9BACI</name>
<reference evidence="2" key="1">
    <citation type="submission" date="2021-03" db="EMBL/GenBank/DDBJ databases">
        <title>Bacillus suaedae sp. nov., isolated from Suaeda aralocaspica.</title>
        <authorList>
            <person name="Lei R.F.R."/>
        </authorList>
    </citation>
    <scope>NUCLEOTIDE SEQUENCE</scope>
    <source>
        <strain evidence="2">YZJH907-2</strain>
    </source>
</reference>
<keyword evidence="3" id="KW-1185">Reference proteome</keyword>
<dbReference type="Gene3D" id="1.10.287.950">
    <property type="entry name" value="Methyl-accepting chemotaxis protein"/>
    <property type="match status" value="2"/>
</dbReference>
<evidence type="ECO:0000256" key="1">
    <source>
        <dbReference type="SAM" id="SignalP"/>
    </source>
</evidence>
<dbReference type="Proteomes" id="UP000678228">
    <property type="component" value="Unassembled WGS sequence"/>
</dbReference>
<organism evidence="2 3">
    <name type="scientific">Halalkalibacter suaedae</name>
    <dbReference type="NCBI Taxonomy" id="2822140"/>
    <lineage>
        <taxon>Bacteria</taxon>
        <taxon>Bacillati</taxon>
        <taxon>Bacillota</taxon>
        <taxon>Bacilli</taxon>
        <taxon>Bacillales</taxon>
        <taxon>Bacillaceae</taxon>
        <taxon>Halalkalibacter</taxon>
    </lineage>
</organism>
<proteinExistence type="predicted"/>
<protein>
    <submittedName>
        <fullName evidence="2">YhgE/Pip domain-containing protein</fullName>
    </submittedName>
</protein>
<sequence>MKLKKTIVVLTAATLVAPSFLVAAETNDTETGESGSQGTGEISSKDEVVYANLSATGEREEIYVVNILDIERAGNIIDYGPYTSLKNLSDLSQLEQNKNAIEFHAPEGKFYYQGNLDDSPLPWDVSVSYLLDGVEISPEELAGANGRVQIKIATSANETVDPVFFENYLLQISLSLNLEIFNNIEATDGMLANAGKNKQVTFTVMPEKEEELIVEADVLGFELEEGINITAIPSSMPIDAPDIGEMTGEMQTLTDAIAEINNGIGELENGVGELNGGVNRLSDGSDQYKNGILKAAGSSYELLSYSKQIQQGLDEMSNSLKNNSQDMGLGELKKLEAGLREMASGLEKTAKGLTSLNDNYTSAYNALDDSMATIPAHEISEEEIQQLYVSGADQEVIDQLVETYGAALTAKGTYTSVKEAFAAVNGTLEQVSGSLTMMVATLEEMANGLSASLKQMEETDPLAPLKKGLNDLASGHAEIHSGWIEYTNGVSQLASEYKELHGGILGFSEGTSEVENGISELHNGTTELYESTSDLPDQMKEEIDQMMAEYDKSDFDAVSFVSSENESINSVQFVIKTESINYEEPEGPEQVQEEEKGFWSRLKDLFS</sequence>
<feature type="chain" id="PRO_5036747184" evidence="1">
    <location>
        <begin position="24"/>
        <end position="607"/>
    </location>
</feature>
<comment type="caution">
    <text evidence="2">The sequence shown here is derived from an EMBL/GenBank/DDBJ whole genome shotgun (WGS) entry which is preliminary data.</text>
</comment>
<evidence type="ECO:0000313" key="3">
    <source>
        <dbReference type="Proteomes" id="UP000678228"/>
    </source>
</evidence>
<feature type="signal peptide" evidence="1">
    <location>
        <begin position="1"/>
        <end position="23"/>
    </location>
</feature>
<keyword evidence="1" id="KW-0732">Signal</keyword>
<evidence type="ECO:0000313" key="2">
    <source>
        <dbReference type="EMBL" id="MBP3951612.1"/>
    </source>
</evidence>
<accession>A0A941APL1</accession>
<dbReference type="EMBL" id="JAGKSQ010000004">
    <property type="protein sequence ID" value="MBP3951612.1"/>
    <property type="molecule type" value="Genomic_DNA"/>
</dbReference>
<gene>
    <name evidence="2" type="ORF">J7W16_10730</name>
</gene>
<dbReference type="AlphaFoldDB" id="A0A941APL1"/>